<feature type="compositionally biased region" description="Basic residues" evidence="1">
    <location>
        <begin position="12"/>
        <end position="26"/>
    </location>
</feature>
<name>A0AAD3SWK3_NEPGR</name>
<reference evidence="2" key="1">
    <citation type="submission" date="2023-05" db="EMBL/GenBank/DDBJ databases">
        <title>Nepenthes gracilis genome sequencing.</title>
        <authorList>
            <person name="Fukushima K."/>
        </authorList>
    </citation>
    <scope>NUCLEOTIDE SEQUENCE</scope>
    <source>
        <strain evidence="2">SING2019-196</strain>
    </source>
</reference>
<dbReference type="Proteomes" id="UP001279734">
    <property type="component" value="Unassembled WGS sequence"/>
</dbReference>
<feature type="region of interest" description="Disordered" evidence="1">
    <location>
        <begin position="125"/>
        <end position="176"/>
    </location>
</feature>
<gene>
    <name evidence="2" type="ORF">Nepgr_020225</name>
</gene>
<protein>
    <submittedName>
        <fullName evidence="2">Uncharacterized protein</fullName>
    </submittedName>
</protein>
<feature type="compositionally biased region" description="Basic and acidic residues" evidence="1">
    <location>
        <begin position="166"/>
        <end position="176"/>
    </location>
</feature>
<sequence length="176" mass="20521">MMHPVRYSLRHDYKRKPHHRQSHRRSCSSSRSQSPEFSSEARIGTMRLPHQSRVANQMDERSPVRLFGRGRMSLDDYSRPIFRGTLGRNPQEMLERFHPSIDYDGDGDAGQFQYDSEDMNAARGFRRADRRSSDVLGESPREGRGSTGYNLERTYYSGKKPLRMRGHSEEAQRRAI</sequence>
<feature type="compositionally biased region" description="Basic and acidic residues" evidence="1">
    <location>
        <begin position="126"/>
        <end position="144"/>
    </location>
</feature>
<dbReference type="EMBL" id="BSYO01000019">
    <property type="protein sequence ID" value="GMH18384.1"/>
    <property type="molecule type" value="Genomic_DNA"/>
</dbReference>
<comment type="caution">
    <text evidence="2">The sequence shown here is derived from an EMBL/GenBank/DDBJ whole genome shotgun (WGS) entry which is preliminary data.</text>
</comment>
<keyword evidence="3" id="KW-1185">Reference proteome</keyword>
<feature type="region of interest" description="Disordered" evidence="1">
    <location>
        <begin position="1"/>
        <end position="49"/>
    </location>
</feature>
<evidence type="ECO:0000313" key="3">
    <source>
        <dbReference type="Proteomes" id="UP001279734"/>
    </source>
</evidence>
<accession>A0AAD3SWK3</accession>
<organism evidence="2 3">
    <name type="scientific">Nepenthes gracilis</name>
    <name type="common">Slender pitcher plant</name>
    <dbReference type="NCBI Taxonomy" id="150966"/>
    <lineage>
        <taxon>Eukaryota</taxon>
        <taxon>Viridiplantae</taxon>
        <taxon>Streptophyta</taxon>
        <taxon>Embryophyta</taxon>
        <taxon>Tracheophyta</taxon>
        <taxon>Spermatophyta</taxon>
        <taxon>Magnoliopsida</taxon>
        <taxon>eudicotyledons</taxon>
        <taxon>Gunneridae</taxon>
        <taxon>Pentapetalae</taxon>
        <taxon>Caryophyllales</taxon>
        <taxon>Nepenthaceae</taxon>
        <taxon>Nepenthes</taxon>
    </lineage>
</organism>
<proteinExistence type="predicted"/>
<evidence type="ECO:0000256" key="1">
    <source>
        <dbReference type="SAM" id="MobiDB-lite"/>
    </source>
</evidence>
<dbReference type="AlphaFoldDB" id="A0AAD3SWK3"/>
<evidence type="ECO:0000313" key="2">
    <source>
        <dbReference type="EMBL" id="GMH18384.1"/>
    </source>
</evidence>